<evidence type="ECO:0000313" key="2">
    <source>
        <dbReference type="EMBL" id="QHN37199.1"/>
    </source>
</evidence>
<reference evidence="2" key="1">
    <citation type="journal article" date="2021" name="Nat. Microbiol.">
        <title>Cocultivation of an ultrasmall environmental parasitic bacterium with lytic ability against bacteria associated with wastewater foams.</title>
        <authorList>
            <person name="Batinovic S."/>
            <person name="Rose J.J.A."/>
            <person name="Ratcliffe J."/>
            <person name="Seviour R.J."/>
            <person name="Petrovski S."/>
        </authorList>
    </citation>
    <scope>NUCLEOTIDE SEQUENCE</scope>
    <source>
        <strain evidence="2">CON9</strain>
    </source>
</reference>
<dbReference type="InterPro" id="IPR017926">
    <property type="entry name" value="GATASE"/>
</dbReference>
<dbReference type="InterPro" id="IPR029062">
    <property type="entry name" value="Class_I_gatase-like"/>
</dbReference>
<dbReference type="InterPro" id="IPR044992">
    <property type="entry name" value="ChyE-like"/>
</dbReference>
<dbReference type="Gene3D" id="3.40.50.880">
    <property type="match status" value="1"/>
</dbReference>
<sequence length="241" mass="25142">MSTAYVVRHLMFEDAGLLAPLLIERGYRIRVIEPGVDDPGPGGVLSEADDSDLLIVLGGPIGVGDAAGYPFLVDETAALREWIDAGRPVLGICLGAQLIAAALGARVRPTGRKEIGFSELELTDEGSRSVLAPLAGVDVLHWHGDEFLVPDGAALLASTPGFPNQAFAVGGPTGDRVLALQFHLEVECGLIERWLIGHAGELAASGIDPQAIRDDAATARPALEAAAAAVFSRWLDRVAAA</sequence>
<evidence type="ECO:0000313" key="3">
    <source>
        <dbReference type="Proteomes" id="UP001059836"/>
    </source>
</evidence>
<dbReference type="EMBL" id="CP045809">
    <property type="protein sequence ID" value="QHN37199.1"/>
    <property type="molecule type" value="Genomic_DNA"/>
</dbReference>
<dbReference type="Pfam" id="PF00117">
    <property type="entry name" value="GATase"/>
    <property type="match status" value="1"/>
</dbReference>
<dbReference type="NCBIfam" id="NF005458">
    <property type="entry name" value="PRK07053.1"/>
    <property type="match status" value="1"/>
</dbReference>
<dbReference type="Proteomes" id="UP001059836">
    <property type="component" value="Chromosome"/>
</dbReference>
<keyword evidence="3" id="KW-1185">Reference proteome</keyword>
<proteinExistence type="predicted"/>
<protein>
    <submittedName>
        <fullName evidence="2">Glutamine amidotransferase</fullName>
    </submittedName>
</protein>
<gene>
    <name evidence="2" type="ORF">GII31_22155</name>
</gene>
<dbReference type="RefSeq" id="WP_213245590.1">
    <property type="nucleotide sequence ID" value="NZ_CP045806.1"/>
</dbReference>
<dbReference type="PANTHER" id="PTHR42695:SF5">
    <property type="entry name" value="GLUTAMINE AMIDOTRANSFERASE YLR126C-RELATED"/>
    <property type="match status" value="1"/>
</dbReference>
<accession>A0ABX6IP83</accession>
<dbReference type="CDD" id="cd01741">
    <property type="entry name" value="GATase1_1"/>
    <property type="match status" value="1"/>
</dbReference>
<feature type="domain" description="Glutamine amidotransferase" evidence="1">
    <location>
        <begin position="47"/>
        <end position="189"/>
    </location>
</feature>
<evidence type="ECO:0000259" key="1">
    <source>
        <dbReference type="Pfam" id="PF00117"/>
    </source>
</evidence>
<dbReference type="PROSITE" id="PS51273">
    <property type="entry name" value="GATASE_TYPE_1"/>
    <property type="match status" value="1"/>
</dbReference>
<name>A0ABX6IP83_9ACTN</name>
<organism evidence="2 3">
    <name type="scientific">Gordonia pseudamarae</name>
    <dbReference type="NCBI Taxonomy" id="2831662"/>
    <lineage>
        <taxon>Bacteria</taxon>
        <taxon>Bacillati</taxon>
        <taxon>Actinomycetota</taxon>
        <taxon>Actinomycetes</taxon>
        <taxon>Mycobacteriales</taxon>
        <taxon>Gordoniaceae</taxon>
        <taxon>Gordonia</taxon>
    </lineage>
</organism>
<dbReference type="SUPFAM" id="SSF52317">
    <property type="entry name" value="Class I glutamine amidotransferase-like"/>
    <property type="match status" value="1"/>
</dbReference>
<dbReference type="PANTHER" id="PTHR42695">
    <property type="entry name" value="GLUTAMINE AMIDOTRANSFERASE YLR126C-RELATED"/>
    <property type="match status" value="1"/>
</dbReference>
<keyword evidence="2" id="KW-0315">Glutamine amidotransferase</keyword>